<organism evidence="1 2">
    <name type="scientific">Ancylostoma ceylanicum</name>
    <dbReference type="NCBI Taxonomy" id="53326"/>
    <lineage>
        <taxon>Eukaryota</taxon>
        <taxon>Metazoa</taxon>
        <taxon>Ecdysozoa</taxon>
        <taxon>Nematoda</taxon>
        <taxon>Chromadorea</taxon>
        <taxon>Rhabditida</taxon>
        <taxon>Rhabditina</taxon>
        <taxon>Rhabditomorpha</taxon>
        <taxon>Strongyloidea</taxon>
        <taxon>Ancylostomatidae</taxon>
        <taxon>Ancylostomatinae</taxon>
        <taxon>Ancylostoma</taxon>
    </lineage>
</organism>
<sequence length="85" mass="9688">MRSPNKKIPSFFFDSESFDEFATKQKYDPVPCTNPSFYIKPSKNWRSDINTSEFSSINILAYRKVFTPPTSAEGERLLSAASLIV</sequence>
<evidence type="ECO:0000313" key="2">
    <source>
        <dbReference type="Proteomes" id="UP000024635"/>
    </source>
</evidence>
<protein>
    <submittedName>
        <fullName evidence="1">Uncharacterized protein</fullName>
    </submittedName>
</protein>
<dbReference type="Proteomes" id="UP000024635">
    <property type="component" value="Unassembled WGS sequence"/>
</dbReference>
<dbReference type="EMBL" id="JARK01001340">
    <property type="protein sequence ID" value="EYC30669.1"/>
    <property type="molecule type" value="Genomic_DNA"/>
</dbReference>
<evidence type="ECO:0000313" key="1">
    <source>
        <dbReference type="EMBL" id="EYC30669.1"/>
    </source>
</evidence>
<accession>A0A016VSW4</accession>
<gene>
    <name evidence="1" type="primary">Acey_s0004.g1708</name>
    <name evidence="1" type="ORF">Y032_0004g1708</name>
</gene>
<reference evidence="2" key="1">
    <citation type="journal article" date="2015" name="Nat. Genet.">
        <title>The genome and transcriptome of the zoonotic hookworm Ancylostoma ceylanicum identify infection-specific gene families.</title>
        <authorList>
            <person name="Schwarz E.M."/>
            <person name="Hu Y."/>
            <person name="Antoshechkin I."/>
            <person name="Miller M.M."/>
            <person name="Sternberg P.W."/>
            <person name="Aroian R.V."/>
        </authorList>
    </citation>
    <scope>NUCLEOTIDE SEQUENCE</scope>
    <source>
        <strain evidence="2">HY135</strain>
    </source>
</reference>
<dbReference type="AlphaFoldDB" id="A0A016VSW4"/>
<proteinExistence type="predicted"/>
<keyword evidence="2" id="KW-1185">Reference proteome</keyword>
<comment type="caution">
    <text evidence="1">The sequence shown here is derived from an EMBL/GenBank/DDBJ whole genome shotgun (WGS) entry which is preliminary data.</text>
</comment>
<name>A0A016VSW4_9BILA</name>